<gene>
    <name evidence="1" type="ORF">G6F64_008517</name>
</gene>
<keyword evidence="2" id="KW-1185">Reference proteome</keyword>
<dbReference type="Proteomes" id="UP000716291">
    <property type="component" value="Unassembled WGS sequence"/>
</dbReference>
<organism evidence="1 2">
    <name type="scientific">Rhizopus oryzae</name>
    <name type="common">Mucormycosis agent</name>
    <name type="synonym">Rhizopus arrhizus var. delemar</name>
    <dbReference type="NCBI Taxonomy" id="64495"/>
    <lineage>
        <taxon>Eukaryota</taxon>
        <taxon>Fungi</taxon>
        <taxon>Fungi incertae sedis</taxon>
        <taxon>Mucoromycota</taxon>
        <taxon>Mucoromycotina</taxon>
        <taxon>Mucoromycetes</taxon>
        <taxon>Mucorales</taxon>
        <taxon>Mucorineae</taxon>
        <taxon>Rhizopodaceae</taxon>
        <taxon>Rhizopus</taxon>
    </lineage>
</organism>
<accession>A0A9P7BQ77</accession>
<protein>
    <submittedName>
        <fullName evidence="1">Uncharacterized protein</fullName>
    </submittedName>
</protein>
<name>A0A9P7BQ77_RHIOR</name>
<proteinExistence type="predicted"/>
<evidence type="ECO:0000313" key="2">
    <source>
        <dbReference type="Proteomes" id="UP000716291"/>
    </source>
</evidence>
<reference evidence="1" key="1">
    <citation type="journal article" date="2020" name="Microb. Genom.">
        <title>Genetic diversity of clinical and environmental Mucorales isolates obtained from an investigation of mucormycosis cases among solid organ transplant recipients.</title>
        <authorList>
            <person name="Nguyen M.H."/>
            <person name="Kaul D."/>
            <person name="Muto C."/>
            <person name="Cheng S.J."/>
            <person name="Richter R.A."/>
            <person name="Bruno V.M."/>
            <person name="Liu G."/>
            <person name="Beyhan S."/>
            <person name="Sundermann A.J."/>
            <person name="Mounaud S."/>
            <person name="Pasculle A.W."/>
            <person name="Nierman W.C."/>
            <person name="Driscoll E."/>
            <person name="Cumbie R."/>
            <person name="Clancy C.J."/>
            <person name="Dupont C.L."/>
        </authorList>
    </citation>
    <scope>NUCLEOTIDE SEQUENCE</scope>
    <source>
        <strain evidence="1">GL11</strain>
    </source>
</reference>
<dbReference type="AlphaFoldDB" id="A0A9P7BQ77"/>
<evidence type="ECO:0000313" key="1">
    <source>
        <dbReference type="EMBL" id="KAG1305256.1"/>
    </source>
</evidence>
<comment type="caution">
    <text evidence="1">The sequence shown here is derived from an EMBL/GenBank/DDBJ whole genome shotgun (WGS) entry which is preliminary data.</text>
</comment>
<sequence length="133" mass="14920">MMVCDSAAGYVCRSNHTKTVGLLKEADDICNELLPILKAVYQSRLMMENTNKLVKQKPTDIDDDIDHYKTILPSFISEGIPQKVPKTIGQRDTEGSWHQGGELLYGTNSGHFLLFVEEMRAAENSDYIIGKDI</sequence>
<dbReference type="EMBL" id="JAANQT010001410">
    <property type="protein sequence ID" value="KAG1305256.1"/>
    <property type="molecule type" value="Genomic_DNA"/>
</dbReference>